<dbReference type="Gene3D" id="2.60.40.10">
    <property type="entry name" value="Immunoglobulins"/>
    <property type="match status" value="3"/>
</dbReference>
<dbReference type="PROSITE" id="PS01353">
    <property type="entry name" value="HEMATOPO_REC_L_F2"/>
    <property type="match status" value="1"/>
</dbReference>
<evidence type="ECO:0000256" key="4">
    <source>
        <dbReference type="ARBA" id="ARBA00022729"/>
    </source>
</evidence>
<evidence type="ECO:0000256" key="1">
    <source>
        <dbReference type="ARBA" id="ARBA00004479"/>
    </source>
</evidence>
<feature type="region of interest" description="Disordered" evidence="11">
    <location>
        <begin position="216"/>
        <end position="236"/>
    </location>
</feature>
<keyword evidence="3" id="KW-0812">Transmembrane</keyword>
<keyword evidence="6" id="KW-1133">Transmembrane helix</keyword>
<comment type="caution">
    <text evidence="13">The sequence shown here is derived from an EMBL/GenBank/DDBJ whole genome shotgun (WGS) entry which is preliminary data.</text>
</comment>
<proteinExistence type="inferred from homology"/>
<dbReference type="AlphaFoldDB" id="A0A8K1G0L7"/>
<accession>A0A8K1G0L7</accession>
<comment type="similarity">
    <text evidence="2">Belongs to the type I cytokine receptor family. Type 2 subfamily.</text>
</comment>
<protein>
    <submittedName>
        <fullName evidence="13">Uncharacterized protein</fullName>
    </submittedName>
</protein>
<feature type="chain" id="PRO_5035475740" evidence="12">
    <location>
        <begin position="33"/>
        <end position="700"/>
    </location>
</feature>
<dbReference type="PANTHER" id="PTHR48423">
    <property type="entry name" value="INTERLEUKIN-27 RECEPTOR SUBUNIT ALPHA"/>
    <property type="match status" value="1"/>
</dbReference>
<dbReference type="EMBL" id="SWJQ01001060">
    <property type="protein sequence ID" value="TRZ09492.1"/>
    <property type="molecule type" value="Genomic_DNA"/>
</dbReference>
<keyword evidence="5" id="KW-0677">Repeat</keyword>
<comment type="subcellular location">
    <subcellularLocation>
        <location evidence="1">Membrane</location>
        <topology evidence="1">Single-pass type I membrane protein</topology>
    </subcellularLocation>
</comment>
<feature type="region of interest" description="Disordered" evidence="11">
    <location>
        <begin position="534"/>
        <end position="553"/>
    </location>
</feature>
<evidence type="ECO:0000313" key="14">
    <source>
        <dbReference type="Proteomes" id="UP000796761"/>
    </source>
</evidence>
<evidence type="ECO:0000256" key="7">
    <source>
        <dbReference type="ARBA" id="ARBA00023136"/>
    </source>
</evidence>
<evidence type="ECO:0000256" key="5">
    <source>
        <dbReference type="ARBA" id="ARBA00022737"/>
    </source>
</evidence>
<evidence type="ECO:0000256" key="8">
    <source>
        <dbReference type="ARBA" id="ARBA00023157"/>
    </source>
</evidence>
<keyword evidence="9" id="KW-0675">Receptor</keyword>
<keyword evidence="10" id="KW-0325">Glycoprotein</keyword>
<evidence type="ECO:0000256" key="10">
    <source>
        <dbReference type="ARBA" id="ARBA00023180"/>
    </source>
</evidence>
<evidence type="ECO:0000256" key="6">
    <source>
        <dbReference type="ARBA" id="ARBA00022989"/>
    </source>
</evidence>
<dbReference type="Proteomes" id="UP000796761">
    <property type="component" value="Unassembled WGS sequence"/>
</dbReference>
<sequence length="700" mass="77553">MGSNISINCQSTLSCSSSQLLVILLNLNLTEGSPVALPGGSARLLVRDFRMPLATVTCFSRCVGSDRDRLVCGTELRAGYPPDPPGNMSCAIAEGSERLECAWDGGRVTHLSTQNSLHLRRLLAQDEEDEEEKVFPADSPVLLRELHNESHYWVWVEASNALGTARSAPQNLSLQEIVIPALPEPLGAHTSESSPPSTVTRWRSRTQLQDVQCEERHRATGTPAWRVRGGTGGDRAVTREGPRWQHELQSDTQFVFQVRCRLSTARSPWSAWSPLFLYRTPEAAPAAAPAVWRRLGAALPDGRRQVTVLIKPLPARDARGKILDYSVSFQSPEGLRVLCLTPGTECPVLAPPGARSLLVTARNSKGNSSPATHLSSLFPGQGHLPLPQVKVENQSRVLVQWEPPQPSQSPLLWFILEWNSSSQHGQEEKFFWERVPHHQTHTYIPDDTRVLLGLSLSTVGLSVLFAVAMFKKSVRKRMKATLMFLLPKWLLEDFPHMENSSVVRSLQDKGDFPSENLHQPFLGDPAVTEIEEVPPQEQHQRDTKAKAEVAEHRELPRNVVTPKTPTPEQLGAYKPQLSTLGYISAGIYQAQPPAAIPELGMGIFSQDYTSPVAQLWEQQAGTPQVCLLEKINLVLNSSQAFPVHPQGSFLWEQRPPSDVPEQMLVPEELLSCLRATNRENPCFPQIVLRGAGIVDKSLEQ</sequence>
<dbReference type="GO" id="GO:0004896">
    <property type="term" value="F:cytokine receptor activity"/>
    <property type="evidence" value="ECO:0007669"/>
    <property type="project" value="InterPro"/>
</dbReference>
<reference evidence="13" key="1">
    <citation type="submission" date="2019-04" db="EMBL/GenBank/DDBJ databases">
        <title>Genome assembly of Zosterops borbonicus 15179.</title>
        <authorList>
            <person name="Leroy T."/>
            <person name="Anselmetti Y."/>
            <person name="Tilak M.-K."/>
            <person name="Nabholz B."/>
        </authorList>
    </citation>
    <scope>NUCLEOTIDE SEQUENCE</scope>
    <source>
        <strain evidence="13">HGM_15179</strain>
        <tissue evidence="13">Muscle</tissue>
    </source>
</reference>
<evidence type="ECO:0000256" key="12">
    <source>
        <dbReference type="SAM" id="SignalP"/>
    </source>
</evidence>
<dbReference type="InterPro" id="IPR052672">
    <property type="entry name" value="Type1_Cytokine_Rcpt_Type2"/>
</dbReference>
<evidence type="ECO:0000256" key="11">
    <source>
        <dbReference type="SAM" id="MobiDB-lite"/>
    </source>
</evidence>
<gene>
    <name evidence="13" type="ORF">HGM15179_017612</name>
</gene>
<keyword evidence="14" id="KW-1185">Reference proteome</keyword>
<dbReference type="InterPro" id="IPR003529">
    <property type="entry name" value="Hematopoietin_rcpt_Gp130_CS"/>
</dbReference>
<dbReference type="SUPFAM" id="SSF49265">
    <property type="entry name" value="Fibronectin type III"/>
    <property type="match status" value="2"/>
</dbReference>
<dbReference type="InterPro" id="IPR003531">
    <property type="entry name" value="Hempt_rcpt_S_F1_CS"/>
</dbReference>
<evidence type="ECO:0000256" key="3">
    <source>
        <dbReference type="ARBA" id="ARBA00022692"/>
    </source>
</evidence>
<keyword evidence="7" id="KW-0472">Membrane</keyword>
<dbReference type="PANTHER" id="PTHR48423:SF2">
    <property type="entry name" value="INTERLEUKIN-12 RECEPTOR SUBUNIT BETA-2"/>
    <property type="match status" value="1"/>
</dbReference>
<name>A0A8K1G0L7_9PASS</name>
<organism evidence="13 14">
    <name type="scientific">Zosterops borbonicus</name>
    <dbReference type="NCBI Taxonomy" id="364589"/>
    <lineage>
        <taxon>Eukaryota</taxon>
        <taxon>Metazoa</taxon>
        <taxon>Chordata</taxon>
        <taxon>Craniata</taxon>
        <taxon>Vertebrata</taxon>
        <taxon>Euteleostomi</taxon>
        <taxon>Archelosauria</taxon>
        <taxon>Archosauria</taxon>
        <taxon>Dinosauria</taxon>
        <taxon>Saurischia</taxon>
        <taxon>Theropoda</taxon>
        <taxon>Coelurosauria</taxon>
        <taxon>Aves</taxon>
        <taxon>Neognathae</taxon>
        <taxon>Neoaves</taxon>
        <taxon>Telluraves</taxon>
        <taxon>Australaves</taxon>
        <taxon>Passeriformes</taxon>
        <taxon>Sylvioidea</taxon>
        <taxon>Zosteropidae</taxon>
        <taxon>Zosterops</taxon>
    </lineage>
</organism>
<dbReference type="InterPro" id="IPR013783">
    <property type="entry name" value="Ig-like_fold"/>
</dbReference>
<dbReference type="PROSITE" id="PS01355">
    <property type="entry name" value="HEMATOPO_REC_S_F1"/>
    <property type="match status" value="1"/>
</dbReference>
<dbReference type="GO" id="GO:0016020">
    <property type="term" value="C:membrane"/>
    <property type="evidence" value="ECO:0007669"/>
    <property type="project" value="UniProtKB-SubCell"/>
</dbReference>
<dbReference type="InterPro" id="IPR036116">
    <property type="entry name" value="FN3_sf"/>
</dbReference>
<dbReference type="OrthoDB" id="9897281at2759"/>
<feature type="compositionally biased region" description="Basic and acidic residues" evidence="11">
    <location>
        <begin position="538"/>
        <end position="553"/>
    </location>
</feature>
<keyword evidence="8" id="KW-1015">Disulfide bond</keyword>
<feature type="signal peptide" evidence="12">
    <location>
        <begin position="1"/>
        <end position="32"/>
    </location>
</feature>
<evidence type="ECO:0000313" key="13">
    <source>
        <dbReference type="EMBL" id="TRZ09492.1"/>
    </source>
</evidence>
<evidence type="ECO:0000256" key="2">
    <source>
        <dbReference type="ARBA" id="ARBA00008921"/>
    </source>
</evidence>
<keyword evidence="4 12" id="KW-0732">Signal</keyword>
<evidence type="ECO:0000256" key="9">
    <source>
        <dbReference type="ARBA" id="ARBA00023170"/>
    </source>
</evidence>